<evidence type="ECO:0000256" key="11">
    <source>
        <dbReference type="SAM" id="SignalP"/>
    </source>
</evidence>
<dbReference type="PANTHER" id="PTHR25466:SF11">
    <property type="entry name" value="GALECTIN 17-RELATED"/>
    <property type="match status" value="1"/>
</dbReference>
<dbReference type="GO" id="GO:0006955">
    <property type="term" value="P:immune response"/>
    <property type="evidence" value="ECO:0007669"/>
    <property type="project" value="TreeGrafter"/>
</dbReference>
<keyword evidence="4 11" id="KW-0732">Signal</keyword>
<keyword evidence="8" id="KW-0675">Receptor</keyword>
<feature type="signal peptide" evidence="11">
    <location>
        <begin position="1"/>
        <end position="17"/>
    </location>
</feature>
<comment type="caution">
    <text evidence="13">The sequence shown here is derived from an EMBL/GenBank/DDBJ whole genome shotgun (WGS) entry which is preliminary data.</text>
</comment>
<evidence type="ECO:0000313" key="13">
    <source>
        <dbReference type="EMBL" id="KAK2834044.1"/>
    </source>
</evidence>
<feature type="chain" id="PRO_5041673648" description="Ig-like domain-containing protein" evidence="11">
    <location>
        <begin position="18"/>
        <end position="274"/>
    </location>
</feature>
<dbReference type="Pfam" id="PF07686">
    <property type="entry name" value="V-set"/>
    <property type="match status" value="1"/>
</dbReference>
<evidence type="ECO:0000256" key="7">
    <source>
        <dbReference type="ARBA" id="ARBA00023157"/>
    </source>
</evidence>
<dbReference type="GO" id="GO:0042130">
    <property type="term" value="P:negative regulation of T cell proliferation"/>
    <property type="evidence" value="ECO:0007669"/>
    <property type="project" value="TreeGrafter"/>
</dbReference>
<dbReference type="PROSITE" id="PS50835">
    <property type="entry name" value="IG_LIKE"/>
    <property type="match status" value="1"/>
</dbReference>
<evidence type="ECO:0000256" key="4">
    <source>
        <dbReference type="ARBA" id="ARBA00022729"/>
    </source>
</evidence>
<dbReference type="Proteomes" id="UP001187315">
    <property type="component" value="Unassembled WGS sequence"/>
</dbReference>
<proteinExistence type="predicted"/>
<evidence type="ECO:0000313" key="14">
    <source>
        <dbReference type="Proteomes" id="UP001187315"/>
    </source>
</evidence>
<dbReference type="AlphaFoldDB" id="A0AA88SEB8"/>
<dbReference type="InterPro" id="IPR036179">
    <property type="entry name" value="Ig-like_dom_sf"/>
</dbReference>
<evidence type="ECO:0000256" key="9">
    <source>
        <dbReference type="ARBA" id="ARBA00023180"/>
    </source>
</evidence>
<name>A0AA88SEB8_TACVA</name>
<dbReference type="InterPro" id="IPR013783">
    <property type="entry name" value="Ig-like_fold"/>
</dbReference>
<evidence type="ECO:0000256" key="8">
    <source>
        <dbReference type="ARBA" id="ARBA00023170"/>
    </source>
</evidence>
<sequence>MSLLYISILWVCACVDSAEPNVTVSAPVGSTVILPCKVTGLSAQSTHFRWSTGYVIVFERSMYGSRVSSGYEGRVDVPVDALRKGNCSLVLKDVRITDDRFYKTFSVELRYNRRPNIWREINRVDLSVDVVWNITAQEGSTAVLPCKWSDLPVQTPHVQWFIDSEIVFERKGKESFDGEGYEGRVDVPEDELLKGNCSLVLKNVSVTDAAVYRSSLLVKNKEETRLVQTVTFSVDVKPQKKEDVTPAPSGEAGINCPQPLILIMSFLMCLLFAR</sequence>
<keyword evidence="3" id="KW-0812">Transmembrane</keyword>
<keyword evidence="10" id="KW-0393">Immunoglobulin domain</keyword>
<feature type="domain" description="Ig-like" evidence="12">
    <location>
        <begin position="115"/>
        <end position="231"/>
    </location>
</feature>
<dbReference type="GO" id="GO:0071222">
    <property type="term" value="P:cellular response to lipopolysaccharide"/>
    <property type="evidence" value="ECO:0007669"/>
    <property type="project" value="TreeGrafter"/>
</dbReference>
<evidence type="ECO:0000256" key="2">
    <source>
        <dbReference type="ARBA" id="ARBA00022475"/>
    </source>
</evidence>
<dbReference type="InterPro" id="IPR007110">
    <property type="entry name" value="Ig-like_dom"/>
</dbReference>
<dbReference type="InterPro" id="IPR013106">
    <property type="entry name" value="Ig_V-set"/>
</dbReference>
<gene>
    <name evidence="13" type="ORF">Q7C36_014745</name>
</gene>
<evidence type="ECO:0000256" key="6">
    <source>
        <dbReference type="ARBA" id="ARBA00023136"/>
    </source>
</evidence>
<evidence type="ECO:0000256" key="1">
    <source>
        <dbReference type="ARBA" id="ARBA00004251"/>
    </source>
</evidence>
<accession>A0AA88SEB8</accession>
<reference evidence="13" key="1">
    <citation type="submission" date="2023-08" db="EMBL/GenBank/DDBJ databases">
        <title>Pelteobagrus vachellii genome.</title>
        <authorList>
            <person name="Liu H."/>
        </authorList>
    </citation>
    <scope>NUCLEOTIDE SEQUENCE</scope>
    <source>
        <strain evidence="13">PRFRI_2022a</strain>
        <tissue evidence="13">Muscle</tissue>
    </source>
</reference>
<keyword evidence="9" id="KW-0325">Glycoprotein</keyword>
<dbReference type="GO" id="GO:0009897">
    <property type="term" value="C:external side of plasma membrane"/>
    <property type="evidence" value="ECO:0007669"/>
    <property type="project" value="TreeGrafter"/>
</dbReference>
<dbReference type="EMBL" id="JAVHJS010000015">
    <property type="protein sequence ID" value="KAK2834044.1"/>
    <property type="molecule type" value="Genomic_DNA"/>
</dbReference>
<evidence type="ECO:0000256" key="5">
    <source>
        <dbReference type="ARBA" id="ARBA00022989"/>
    </source>
</evidence>
<dbReference type="InterPro" id="IPR051713">
    <property type="entry name" value="T-cell_Activation_Regulation"/>
</dbReference>
<protein>
    <recommendedName>
        <fullName evidence="12">Ig-like domain-containing protein</fullName>
    </recommendedName>
</protein>
<dbReference type="GO" id="GO:0007166">
    <property type="term" value="P:cell surface receptor signaling pathway"/>
    <property type="evidence" value="ECO:0007669"/>
    <property type="project" value="TreeGrafter"/>
</dbReference>
<organism evidence="13 14">
    <name type="scientific">Tachysurus vachellii</name>
    <name type="common">Darkbarbel catfish</name>
    <name type="synonym">Pelteobagrus vachellii</name>
    <dbReference type="NCBI Taxonomy" id="175792"/>
    <lineage>
        <taxon>Eukaryota</taxon>
        <taxon>Metazoa</taxon>
        <taxon>Chordata</taxon>
        <taxon>Craniata</taxon>
        <taxon>Vertebrata</taxon>
        <taxon>Euteleostomi</taxon>
        <taxon>Actinopterygii</taxon>
        <taxon>Neopterygii</taxon>
        <taxon>Teleostei</taxon>
        <taxon>Ostariophysi</taxon>
        <taxon>Siluriformes</taxon>
        <taxon>Bagridae</taxon>
        <taxon>Tachysurus</taxon>
    </lineage>
</organism>
<keyword evidence="14" id="KW-1185">Reference proteome</keyword>
<dbReference type="PANTHER" id="PTHR25466">
    <property type="entry name" value="T-LYMPHOCYTE ACTIVATION ANTIGEN"/>
    <property type="match status" value="1"/>
</dbReference>
<evidence type="ECO:0000259" key="12">
    <source>
        <dbReference type="PROSITE" id="PS50835"/>
    </source>
</evidence>
<dbReference type="GO" id="GO:0031295">
    <property type="term" value="P:T cell costimulation"/>
    <property type="evidence" value="ECO:0007669"/>
    <property type="project" value="TreeGrafter"/>
</dbReference>
<evidence type="ECO:0000256" key="10">
    <source>
        <dbReference type="ARBA" id="ARBA00023319"/>
    </source>
</evidence>
<keyword evidence="6" id="KW-0472">Membrane</keyword>
<dbReference type="Gene3D" id="2.60.40.10">
    <property type="entry name" value="Immunoglobulins"/>
    <property type="match status" value="2"/>
</dbReference>
<comment type="subcellular location">
    <subcellularLocation>
        <location evidence="1">Cell membrane</location>
        <topology evidence="1">Single-pass type I membrane protein</topology>
    </subcellularLocation>
</comment>
<dbReference type="SUPFAM" id="SSF48726">
    <property type="entry name" value="Immunoglobulin"/>
    <property type="match status" value="2"/>
</dbReference>
<keyword evidence="7" id="KW-1015">Disulfide bond</keyword>
<evidence type="ECO:0000256" key="3">
    <source>
        <dbReference type="ARBA" id="ARBA00022692"/>
    </source>
</evidence>
<keyword evidence="5" id="KW-1133">Transmembrane helix</keyword>
<keyword evidence="2" id="KW-1003">Cell membrane</keyword>
<dbReference type="GO" id="GO:0042102">
    <property type="term" value="P:positive regulation of T cell proliferation"/>
    <property type="evidence" value="ECO:0007669"/>
    <property type="project" value="TreeGrafter"/>
</dbReference>